<dbReference type="GO" id="GO:0004519">
    <property type="term" value="F:endonuclease activity"/>
    <property type="evidence" value="ECO:0007669"/>
    <property type="project" value="InterPro"/>
</dbReference>
<feature type="region of interest" description="Disordered" evidence="1">
    <location>
        <begin position="191"/>
        <end position="215"/>
    </location>
</feature>
<evidence type="ECO:0000313" key="2">
    <source>
        <dbReference type="EMBL" id="CAD9208763.1"/>
    </source>
</evidence>
<protein>
    <submittedName>
        <fullName evidence="2">Uncharacterized protein</fullName>
    </submittedName>
</protein>
<proteinExistence type="predicted"/>
<organism evidence="2">
    <name type="scientific">Tetraselmis chuii</name>
    <dbReference type="NCBI Taxonomy" id="63592"/>
    <lineage>
        <taxon>Eukaryota</taxon>
        <taxon>Viridiplantae</taxon>
        <taxon>Chlorophyta</taxon>
        <taxon>core chlorophytes</taxon>
        <taxon>Chlorodendrophyceae</taxon>
        <taxon>Chlorodendrales</taxon>
        <taxon>Chlorodendraceae</taxon>
        <taxon>Tetraselmis</taxon>
    </lineage>
</organism>
<accession>A0A7S1SUS8</accession>
<gene>
    <name evidence="2" type="ORF">TCHU04912_LOCUS11001</name>
</gene>
<dbReference type="AlphaFoldDB" id="A0A7S1SUS8"/>
<dbReference type="GO" id="GO:0030687">
    <property type="term" value="C:preribosome, large subunit precursor"/>
    <property type="evidence" value="ECO:0007669"/>
    <property type="project" value="TreeGrafter"/>
</dbReference>
<dbReference type="GO" id="GO:0000460">
    <property type="term" value="P:maturation of 5.8S rRNA"/>
    <property type="evidence" value="ECO:0007669"/>
    <property type="project" value="TreeGrafter"/>
</dbReference>
<feature type="region of interest" description="Disordered" evidence="1">
    <location>
        <begin position="551"/>
        <end position="570"/>
    </location>
</feature>
<dbReference type="EMBL" id="HBGG01021146">
    <property type="protein sequence ID" value="CAD9208763.1"/>
    <property type="molecule type" value="Transcribed_RNA"/>
</dbReference>
<dbReference type="PANTHER" id="PTHR15002">
    <property type="entry name" value="RIBOSOMAL BIOGENESIS PROTEIN LAS1L"/>
    <property type="match status" value="1"/>
</dbReference>
<dbReference type="GO" id="GO:0090730">
    <property type="term" value="C:Las1 complex"/>
    <property type="evidence" value="ECO:0007669"/>
    <property type="project" value="InterPro"/>
</dbReference>
<dbReference type="Pfam" id="PF04031">
    <property type="entry name" value="Las1"/>
    <property type="match status" value="1"/>
</dbReference>
<dbReference type="PANTHER" id="PTHR15002:SF0">
    <property type="entry name" value="RIBOSOMAL BIOGENESIS PROTEIN LAS1L"/>
    <property type="match status" value="1"/>
</dbReference>
<evidence type="ECO:0000256" key="1">
    <source>
        <dbReference type="SAM" id="MobiDB-lite"/>
    </source>
</evidence>
<dbReference type="GO" id="GO:0000470">
    <property type="term" value="P:maturation of LSU-rRNA"/>
    <property type="evidence" value="ECO:0007669"/>
    <property type="project" value="TreeGrafter"/>
</dbReference>
<sequence length="590" mass="63760">MGRVVPWVSWDEWEQTAQWLMSWDRDSVLRGINRVTSWRCRGRVPLGAEITASLLEVILQDHGWPHGLHDSTTHGAYHTAEMSTRLAYSMTLVRFVNGVVDSGQKGQSASSVSKLADTYGLPRVLVDIRHESTHNKLPSLPMLRAAVQHALSWLEYNYWEGQRRYLAANVNKIRTVLHDYHELYRIRRTSSREQLTEGSAGEGSPGPGSFKQQRRRALAELKDSFPAPAAELLIGPLLEVMTHSTSSSEDEALTPTLTPSLRAEEFEALSKEWQHLPTLVFNRVVQDACSAMRHMDWIVAKSHAQLAIELLDLILGSMANKRRGSAQGSGQASPEWLDGQGLGLQLVELAQAYSDANGLQRGGDAALTEDSPDFGLFTVWEKLIQGIAQVATPESVGHHALSLLRAAAGEKGKAATKAMVLDSDAVEAERREREKVLVQMRAGSCGEGAATGRWEVERDWIPCAVGCLPSRSAPNGILPLLVAPPERASPPEEEDAQQMDCAAAGVDVGGQLPRDTTAGGTAGTRHGSQAADLMDDGAMLNECGAEDAMGGSAVGYASRDSDDDAPVASPPRLPASFAACAIASEQIGLM</sequence>
<name>A0A7S1SUS8_9CHLO</name>
<dbReference type="InterPro" id="IPR007174">
    <property type="entry name" value="Las1"/>
</dbReference>
<reference evidence="2" key="1">
    <citation type="submission" date="2021-01" db="EMBL/GenBank/DDBJ databases">
        <authorList>
            <person name="Corre E."/>
            <person name="Pelletier E."/>
            <person name="Niang G."/>
            <person name="Scheremetjew M."/>
            <person name="Finn R."/>
            <person name="Kale V."/>
            <person name="Holt S."/>
            <person name="Cochrane G."/>
            <person name="Meng A."/>
            <person name="Brown T."/>
            <person name="Cohen L."/>
        </authorList>
    </citation>
    <scope>NUCLEOTIDE SEQUENCE</scope>
    <source>
        <strain evidence="2">PLY429</strain>
    </source>
</reference>